<dbReference type="AlphaFoldDB" id="A0A366MUM3"/>
<name>A0A366MUM3_9BACT</name>
<comment type="caution">
    <text evidence="2">The sequence shown here is derived from an EMBL/GenBank/DDBJ whole genome shotgun (WGS) entry which is preliminary data.</text>
</comment>
<keyword evidence="1" id="KW-0175">Coiled coil</keyword>
<proteinExistence type="predicted"/>
<protein>
    <submittedName>
        <fullName evidence="2">Uncharacterized protein</fullName>
    </submittedName>
</protein>
<gene>
    <name evidence="2" type="ORF">CRU91_01425</name>
</gene>
<dbReference type="Proteomes" id="UP000252669">
    <property type="component" value="Unassembled WGS sequence"/>
</dbReference>
<evidence type="ECO:0000313" key="3">
    <source>
        <dbReference type="Proteomes" id="UP000252669"/>
    </source>
</evidence>
<evidence type="ECO:0000256" key="1">
    <source>
        <dbReference type="SAM" id="Coils"/>
    </source>
</evidence>
<accession>A0A366MUM3</accession>
<organism evidence="2 3">
    <name type="scientific">Aliarcobacter vitoriensis</name>
    <dbReference type="NCBI Taxonomy" id="2011099"/>
    <lineage>
        <taxon>Bacteria</taxon>
        <taxon>Pseudomonadati</taxon>
        <taxon>Campylobacterota</taxon>
        <taxon>Epsilonproteobacteria</taxon>
        <taxon>Campylobacterales</taxon>
        <taxon>Arcobacteraceae</taxon>
        <taxon>Aliarcobacter</taxon>
    </lineage>
</organism>
<evidence type="ECO:0000313" key="2">
    <source>
        <dbReference type="EMBL" id="RBQ29968.1"/>
    </source>
</evidence>
<sequence>MSEETKILDEWEEKLEKMIVELNNCQSEKNLKTCTPCSAFFECSLRKKYVIAVYESMNKGSGGGFEF</sequence>
<reference evidence="2 3" key="1">
    <citation type="submission" date="2017-10" db="EMBL/GenBank/DDBJ databases">
        <title>Genomics of the genus Arcobacter.</title>
        <authorList>
            <person name="Perez-Cataluna A."/>
            <person name="Figueras M.J."/>
        </authorList>
    </citation>
    <scope>NUCLEOTIDE SEQUENCE [LARGE SCALE GENOMIC DNA]</scope>
    <source>
        <strain evidence="2 3">CECT 9230</strain>
    </source>
</reference>
<keyword evidence="3" id="KW-1185">Reference proteome</keyword>
<dbReference type="OrthoDB" id="5334833at2"/>
<dbReference type="EMBL" id="PDKB01000002">
    <property type="protein sequence ID" value="RBQ29968.1"/>
    <property type="molecule type" value="Genomic_DNA"/>
</dbReference>
<feature type="coiled-coil region" evidence="1">
    <location>
        <begin position="1"/>
        <end position="28"/>
    </location>
</feature>
<dbReference type="RefSeq" id="WP_113892640.1">
    <property type="nucleotide sequence ID" value="NZ_JANJGA010000003.1"/>
</dbReference>